<reference evidence="1" key="1">
    <citation type="submission" date="2023-04" db="EMBL/GenBank/DDBJ databases">
        <title>Draft Genome sequencing of Naganishia species isolated from polar environments using Oxford Nanopore Technology.</title>
        <authorList>
            <person name="Leo P."/>
            <person name="Venkateswaran K."/>
        </authorList>
    </citation>
    <scope>NUCLEOTIDE SEQUENCE</scope>
    <source>
        <strain evidence="1">MNA-CCFEE 5423</strain>
    </source>
</reference>
<evidence type="ECO:0000313" key="2">
    <source>
        <dbReference type="Proteomes" id="UP001227268"/>
    </source>
</evidence>
<comment type="caution">
    <text evidence="1">The sequence shown here is derived from an EMBL/GenBank/DDBJ whole genome shotgun (WGS) entry which is preliminary data.</text>
</comment>
<keyword evidence="2" id="KW-1185">Reference proteome</keyword>
<dbReference type="Proteomes" id="UP001227268">
    <property type="component" value="Unassembled WGS sequence"/>
</dbReference>
<proteinExistence type="predicted"/>
<sequence>MIGYTFGLWPGALLSVAASITGAGVAFLSVRTFFLKWMQQFGSGKSDKWEAFSHVVKAKGTILIIMIRWCPFPWALGNGLFASIESVSFPSFMLANLLLQPRLLVPVFIGSRLVSLVDDGTHDKPADPLAKWINVASILVGLSVSIGTGWFIYRATLQQMRDLGYQGVVSPEEAEEARDLLEENALLGDFSGDDDDDDADDDQEDGGYEYDDEEGANPLRSVKPGQRGFNVGGELERDVDREPSVTKGLVGKAGLANGIRSGRL</sequence>
<dbReference type="EMBL" id="JASBWT010000018">
    <property type="protein sequence ID" value="KAJ9096762.1"/>
    <property type="molecule type" value="Genomic_DNA"/>
</dbReference>
<name>A0ACC2VCT9_9TREE</name>
<organism evidence="1 2">
    <name type="scientific">Naganishia friedmannii</name>
    <dbReference type="NCBI Taxonomy" id="89922"/>
    <lineage>
        <taxon>Eukaryota</taxon>
        <taxon>Fungi</taxon>
        <taxon>Dikarya</taxon>
        <taxon>Basidiomycota</taxon>
        <taxon>Agaricomycotina</taxon>
        <taxon>Tremellomycetes</taxon>
        <taxon>Filobasidiales</taxon>
        <taxon>Filobasidiaceae</taxon>
        <taxon>Naganishia</taxon>
    </lineage>
</organism>
<accession>A0ACC2VCT9</accession>
<evidence type="ECO:0000313" key="1">
    <source>
        <dbReference type="EMBL" id="KAJ9096762.1"/>
    </source>
</evidence>
<protein>
    <submittedName>
        <fullName evidence="1">Uncharacterized protein</fullName>
    </submittedName>
</protein>
<gene>
    <name evidence="1" type="ORF">QFC21_005032</name>
</gene>